<dbReference type="AlphaFoldDB" id="A0A0F9PY59"/>
<proteinExistence type="predicted"/>
<protein>
    <submittedName>
        <fullName evidence="1">Uncharacterized protein</fullName>
    </submittedName>
</protein>
<dbReference type="EMBL" id="LAZR01005665">
    <property type="protein sequence ID" value="KKM98107.1"/>
    <property type="molecule type" value="Genomic_DNA"/>
</dbReference>
<name>A0A0F9PY59_9ZZZZ</name>
<accession>A0A0F9PY59</accession>
<sequence length="83" mass="10111">MRADLNYYEILEETLKEKMEWLKEEFEIMFAPKTGKFTIKDKKIANDILDYVLEHNYVYDNFILLNLINETVKKIEEKYVNLL</sequence>
<reference evidence="1" key="1">
    <citation type="journal article" date="2015" name="Nature">
        <title>Complex archaea that bridge the gap between prokaryotes and eukaryotes.</title>
        <authorList>
            <person name="Spang A."/>
            <person name="Saw J.H."/>
            <person name="Jorgensen S.L."/>
            <person name="Zaremba-Niedzwiedzka K."/>
            <person name="Martijn J."/>
            <person name="Lind A.E."/>
            <person name="van Eijk R."/>
            <person name="Schleper C."/>
            <person name="Guy L."/>
            <person name="Ettema T.J."/>
        </authorList>
    </citation>
    <scope>NUCLEOTIDE SEQUENCE</scope>
</reference>
<gene>
    <name evidence="1" type="ORF">LCGC14_1161360</name>
</gene>
<organism evidence="1">
    <name type="scientific">marine sediment metagenome</name>
    <dbReference type="NCBI Taxonomy" id="412755"/>
    <lineage>
        <taxon>unclassified sequences</taxon>
        <taxon>metagenomes</taxon>
        <taxon>ecological metagenomes</taxon>
    </lineage>
</organism>
<evidence type="ECO:0000313" key="1">
    <source>
        <dbReference type="EMBL" id="KKM98107.1"/>
    </source>
</evidence>
<comment type="caution">
    <text evidence="1">The sequence shown here is derived from an EMBL/GenBank/DDBJ whole genome shotgun (WGS) entry which is preliminary data.</text>
</comment>